<dbReference type="InterPro" id="IPR036866">
    <property type="entry name" value="RibonucZ/Hydroxyglut_hydro"/>
</dbReference>
<dbReference type="EMBL" id="CAKLPX010000001">
    <property type="protein sequence ID" value="CAH0990278.1"/>
    <property type="molecule type" value="Genomic_DNA"/>
</dbReference>
<evidence type="ECO:0000256" key="6">
    <source>
        <dbReference type="ARBA" id="ARBA00022833"/>
    </source>
</evidence>
<comment type="catalytic activity">
    <reaction evidence="1 7">
        <text>an S-(2-hydroxyacyl)glutathione + H2O = a 2-hydroxy carboxylate + glutathione + H(+)</text>
        <dbReference type="Rhea" id="RHEA:21864"/>
        <dbReference type="ChEBI" id="CHEBI:15377"/>
        <dbReference type="ChEBI" id="CHEBI:15378"/>
        <dbReference type="ChEBI" id="CHEBI:57925"/>
        <dbReference type="ChEBI" id="CHEBI:58896"/>
        <dbReference type="ChEBI" id="CHEBI:71261"/>
        <dbReference type="EC" id="3.1.2.6"/>
    </reaction>
</comment>
<protein>
    <recommendedName>
        <fullName evidence="7">Hydroxyacylglutathione hydrolase</fullName>
        <ecNumber evidence="7">3.1.2.6</ecNumber>
    </recommendedName>
    <alternativeName>
        <fullName evidence="7">Glyoxalase II</fullName>
        <shortName evidence="7">Glx II</shortName>
    </alternativeName>
</protein>
<feature type="binding site" evidence="7">
    <location>
        <position position="132"/>
    </location>
    <ligand>
        <name>Zn(2+)</name>
        <dbReference type="ChEBI" id="CHEBI:29105"/>
        <label>2</label>
    </ligand>
</feature>
<dbReference type="CDD" id="cd07723">
    <property type="entry name" value="hydroxyacylglutathione_hydrolase_MBL-fold"/>
    <property type="match status" value="1"/>
</dbReference>
<feature type="binding site" evidence="7">
    <location>
        <position position="170"/>
    </location>
    <ligand>
        <name>Zn(2+)</name>
        <dbReference type="ChEBI" id="CHEBI:29105"/>
        <label>2</label>
    </ligand>
</feature>
<sequence length="260" mass="28549">MQSIDRIEAFNDNYIWLLSNAGLAAVVDPGDAQPVIERLQDLNLKLTTILITHHHLDHVGGIEELRKAYPDVTVYAPHNSPYKQADISVGQGDDVDVLGDIYQVIGVPGHTLDHIAYFNLGSDNRPTLFCGDTLFAGGCGRVFEGTYAQMHQSLSLLAELPGETAVYCAHEYTQANLLFAQAVEPNNTVLAERVIKVDNDRANNIATVPTFIRTELATNPFLRCNQVSVIDAATALSTNEINPSDVEQVFAAIRQWKDAF</sequence>
<dbReference type="InterPro" id="IPR050110">
    <property type="entry name" value="Glyoxalase_II_hydrolase"/>
</dbReference>
<dbReference type="InterPro" id="IPR001279">
    <property type="entry name" value="Metallo-B-lactamas"/>
</dbReference>
<dbReference type="Pfam" id="PF16123">
    <property type="entry name" value="HAGH_C"/>
    <property type="match status" value="1"/>
</dbReference>
<dbReference type="Proteomes" id="UP000838100">
    <property type="component" value="Unassembled WGS sequence"/>
</dbReference>
<comment type="similarity">
    <text evidence="3 7">Belongs to the metallo-beta-lactamase superfamily. Glyoxalase II family.</text>
</comment>
<keyword evidence="10" id="KW-1185">Reference proteome</keyword>
<reference evidence="9" key="1">
    <citation type="submission" date="2021-12" db="EMBL/GenBank/DDBJ databases">
        <authorList>
            <person name="Rodrigo-Torres L."/>
            <person name="Arahal R. D."/>
            <person name="Lucena T."/>
        </authorList>
    </citation>
    <scope>NUCLEOTIDE SEQUENCE</scope>
    <source>
        <strain evidence="9">CECT 8267</strain>
    </source>
</reference>
<dbReference type="HAMAP" id="MF_01374">
    <property type="entry name" value="Glyoxalase_2"/>
    <property type="match status" value="1"/>
</dbReference>
<comment type="pathway">
    <text evidence="2 7">Secondary metabolite metabolism; methylglyoxal degradation; (R)-lactate from methylglyoxal: step 2/2.</text>
</comment>
<organism evidence="9 10">
    <name type="scientific">Sinobacterium norvegicum</name>
    <dbReference type="NCBI Taxonomy" id="1641715"/>
    <lineage>
        <taxon>Bacteria</taxon>
        <taxon>Pseudomonadati</taxon>
        <taxon>Pseudomonadota</taxon>
        <taxon>Gammaproteobacteria</taxon>
        <taxon>Cellvibrionales</taxon>
        <taxon>Spongiibacteraceae</taxon>
        <taxon>Sinobacterium</taxon>
    </lineage>
</organism>
<feature type="domain" description="Metallo-beta-lactamase" evidence="8">
    <location>
        <begin position="12"/>
        <end position="170"/>
    </location>
</feature>
<feature type="binding site" evidence="7">
    <location>
        <position position="110"/>
    </location>
    <ligand>
        <name>Zn(2+)</name>
        <dbReference type="ChEBI" id="CHEBI:29105"/>
        <label>1</label>
    </ligand>
</feature>
<accession>A0ABM9ACB5</accession>
<keyword evidence="6 7" id="KW-0862">Zinc</keyword>
<comment type="cofactor">
    <cofactor evidence="7">
        <name>Zn(2+)</name>
        <dbReference type="ChEBI" id="CHEBI:29105"/>
    </cofactor>
    <text evidence="7">Binds 2 Zn(2+) ions per subunit.</text>
</comment>
<dbReference type="SUPFAM" id="SSF56281">
    <property type="entry name" value="Metallo-hydrolase/oxidoreductase"/>
    <property type="match status" value="1"/>
</dbReference>
<feature type="binding site" evidence="7">
    <location>
        <position position="58"/>
    </location>
    <ligand>
        <name>Zn(2+)</name>
        <dbReference type="ChEBI" id="CHEBI:29105"/>
        <label>2</label>
    </ligand>
</feature>
<dbReference type="PANTHER" id="PTHR43705">
    <property type="entry name" value="HYDROXYACYLGLUTATHIONE HYDROLASE"/>
    <property type="match status" value="1"/>
</dbReference>
<dbReference type="InterPro" id="IPR017782">
    <property type="entry name" value="Hydroxyacylglutathione_Hdrlase"/>
</dbReference>
<evidence type="ECO:0000256" key="5">
    <source>
        <dbReference type="ARBA" id="ARBA00022801"/>
    </source>
</evidence>
<dbReference type="Gene3D" id="3.60.15.10">
    <property type="entry name" value="Ribonuclease Z/Hydroxyacylglutathione hydrolase-like"/>
    <property type="match status" value="1"/>
</dbReference>
<evidence type="ECO:0000259" key="8">
    <source>
        <dbReference type="SMART" id="SM00849"/>
    </source>
</evidence>
<evidence type="ECO:0000313" key="10">
    <source>
        <dbReference type="Proteomes" id="UP000838100"/>
    </source>
</evidence>
<proteinExistence type="inferred from homology"/>
<dbReference type="PANTHER" id="PTHR43705:SF1">
    <property type="entry name" value="HYDROXYACYLGLUTATHIONE HYDROLASE GLOB"/>
    <property type="match status" value="1"/>
</dbReference>
<dbReference type="Pfam" id="PF00753">
    <property type="entry name" value="Lactamase_B"/>
    <property type="match status" value="1"/>
</dbReference>
<keyword evidence="5 7" id="KW-0378">Hydrolase</keyword>
<feature type="binding site" evidence="7">
    <location>
        <position position="57"/>
    </location>
    <ligand>
        <name>Zn(2+)</name>
        <dbReference type="ChEBI" id="CHEBI:29105"/>
        <label>2</label>
    </ligand>
</feature>
<comment type="subunit">
    <text evidence="7">Monomer.</text>
</comment>
<dbReference type="InterPro" id="IPR035680">
    <property type="entry name" value="Clx_II_MBL"/>
</dbReference>
<evidence type="ECO:0000256" key="3">
    <source>
        <dbReference type="ARBA" id="ARBA00006759"/>
    </source>
</evidence>
<dbReference type="SMART" id="SM00849">
    <property type="entry name" value="Lactamase_B"/>
    <property type="match status" value="1"/>
</dbReference>
<evidence type="ECO:0000313" key="9">
    <source>
        <dbReference type="EMBL" id="CAH0990278.1"/>
    </source>
</evidence>
<dbReference type="InterPro" id="IPR032282">
    <property type="entry name" value="HAGH_C"/>
</dbReference>
<feature type="binding site" evidence="7">
    <location>
        <position position="53"/>
    </location>
    <ligand>
        <name>Zn(2+)</name>
        <dbReference type="ChEBI" id="CHEBI:29105"/>
        <label>1</label>
    </ligand>
</feature>
<feature type="binding site" evidence="7">
    <location>
        <position position="132"/>
    </location>
    <ligand>
        <name>Zn(2+)</name>
        <dbReference type="ChEBI" id="CHEBI:29105"/>
        <label>1</label>
    </ligand>
</feature>
<comment type="function">
    <text evidence="7">Thiolesterase that catalyzes the hydrolysis of S-D-lactoyl-glutathione to form glutathione and D-lactic acid.</text>
</comment>
<dbReference type="PIRSF" id="PIRSF005457">
    <property type="entry name" value="Glx"/>
    <property type="match status" value="1"/>
</dbReference>
<dbReference type="EC" id="3.1.2.6" evidence="7"/>
<gene>
    <name evidence="9" type="primary">gloB_2</name>
    <name evidence="7" type="synonym">gloB</name>
    <name evidence="9" type="ORF">SIN8267_00370</name>
</gene>
<feature type="binding site" evidence="7">
    <location>
        <position position="55"/>
    </location>
    <ligand>
        <name>Zn(2+)</name>
        <dbReference type="ChEBI" id="CHEBI:29105"/>
        <label>1</label>
    </ligand>
</feature>
<name>A0ABM9ACB5_9GAMM</name>
<dbReference type="NCBIfam" id="TIGR03413">
    <property type="entry name" value="GSH_gloB"/>
    <property type="match status" value="1"/>
</dbReference>
<evidence type="ECO:0000256" key="7">
    <source>
        <dbReference type="HAMAP-Rule" id="MF_01374"/>
    </source>
</evidence>
<evidence type="ECO:0000256" key="4">
    <source>
        <dbReference type="ARBA" id="ARBA00022723"/>
    </source>
</evidence>
<dbReference type="RefSeq" id="WP_237442962.1">
    <property type="nucleotide sequence ID" value="NZ_CAKLPX010000001.1"/>
</dbReference>
<evidence type="ECO:0000256" key="2">
    <source>
        <dbReference type="ARBA" id="ARBA00004963"/>
    </source>
</evidence>
<keyword evidence="4 7" id="KW-0479">Metal-binding</keyword>
<dbReference type="GO" id="GO:0004416">
    <property type="term" value="F:hydroxyacylglutathione hydrolase activity"/>
    <property type="evidence" value="ECO:0007669"/>
    <property type="project" value="UniProtKB-EC"/>
</dbReference>
<evidence type="ECO:0000256" key="1">
    <source>
        <dbReference type="ARBA" id="ARBA00001623"/>
    </source>
</evidence>
<comment type="caution">
    <text evidence="9">The sequence shown here is derived from an EMBL/GenBank/DDBJ whole genome shotgun (WGS) entry which is preliminary data.</text>
</comment>